<dbReference type="CDD" id="cd17535">
    <property type="entry name" value="REC_NarL-like"/>
    <property type="match status" value="1"/>
</dbReference>
<dbReference type="InterPro" id="IPR058245">
    <property type="entry name" value="NreC/VraR/RcsB-like_REC"/>
</dbReference>
<dbReference type="Pfam" id="PF00196">
    <property type="entry name" value="GerE"/>
    <property type="match status" value="1"/>
</dbReference>
<dbReference type="Proteomes" id="UP001470023">
    <property type="component" value="Unassembled WGS sequence"/>
</dbReference>
<evidence type="ECO:0000313" key="8">
    <source>
        <dbReference type="EMBL" id="MER6430402.1"/>
    </source>
</evidence>
<dbReference type="PANTHER" id="PTHR43214:SF24">
    <property type="entry name" value="TRANSCRIPTIONAL REGULATORY PROTEIN NARL-RELATED"/>
    <property type="match status" value="1"/>
</dbReference>
<accession>A0ABV1UA37</accession>
<proteinExistence type="predicted"/>
<dbReference type="SUPFAM" id="SSF46894">
    <property type="entry name" value="C-terminal effector domain of the bipartite response regulators"/>
    <property type="match status" value="1"/>
</dbReference>
<dbReference type="SMART" id="SM00448">
    <property type="entry name" value="REC"/>
    <property type="match status" value="1"/>
</dbReference>
<dbReference type="PROSITE" id="PS50110">
    <property type="entry name" value="RESPONSE_REGULATORY"/>
    <property type="match status" value="1"/>
</dbReference>
<keyword evidence="4" id="KW-0804">Transcription</keyword>
<reference evidence="8 9" key="1">
    <citation type="submission" date="2024-06" db="EMBL/GenBank/DDBJ databases">
        <title>The Natural Products Discovery Center: Release of the First 8490 Sequenced Strains for Exploring Actinobacteria Biosynthetic Diversity.</title>
        <authorList>
            <person name="Kalkreuter E."/>
            <person name="Kautsar S.A."/>
            <person name="Yang D."/>
            <person name="Bader C.D."/>
            <person name="Teijaro C.N."/>
            <person name="Fluegel L."/>
            <person name="Davis C.M."/>
            <person name="Simpson J.R."/>
            <person name="Lauterbach L."/>
            <person name="Steele A.D."/>
            <person name="Gui C."/>
            <person name="Meng S."/>
            <person name="Li G."/>
            <person name="Viehrig K."/>
            <person name="Ye F."/>
            <person name="Su P."/>
            <person name="Kiefer A.F."/>
            <person name="Nichols A."/>
            <person name="Cepeda A.J."/>
            <person name="Yan W."/>
            <person name="Fan B."/>
            <person name="Jiang Y."/>
            <person name="Adhikari A."/>
            <person name="Zheng C.-J."/>
            <person name="Schuster L."/>
            <person name="Cowan T.M."/>
            <person name="Smanski M.J."/>
            <person name="Chevrette M.G."/>
            <person name="De Carvalho L.P.S."/>
            <person name="Shen B."/>
        </authorList>
    </citation>
    <scope>NUCLEOTIDE SEQUENCE [LARGE SCALE GENOMIC DNA]</scope>
    <source>
        <strain evidence="8 9">NPDC001166</strain>
    </source>
</reference>
<evidence type="ECO:0000256" key="1">
    <source>
        <dbReference type="ARBA" id="ARBA00022553"/>
    </source>
</evidence>
<keyword evidence="1 5" id="KW-0597">Phosphoprotein</keyword>
<dbReference type="InterPro" id="IPR011006">
    <property type="entry name" value="CheY-like_superfamily"/>
</dbReference>
<evidence type="ECO:0000256" key="5">
    <source>
        <dbReference type="PROSITE-ProRule" id="PRU00169"/>
    </source>
</evidence>
<feature type="modified residue" description="4-aspartylphosphate" evidence="5">
    <location>
        <position position="52"/>
    </location>
</feature>
<keyword evidence="2" id="KW-0805">Transcription regulation</keyword>
<dbReference type="InterPro" id="IPR001789">
    <property type="entry name" value="Sig_transdc_resp-reg_receiver"/>
</dbReference>
<evidence type="ECO:0000256" key="3">
    <source>
        <dbReference type="ARBA" id="ARBA00023125"/>
    </source>
</evidence>
<dbReference type="InterPro" id="IPR016032">
    <property type="entry name" value="Sig_transdc_resp-reg_C-effctor"/>
</dbReference>
<evidence type="ECO:0000259" key="6">
    <source>
        <dbReference type="PROSITE" id="PS50043"/>
    </source>
</evidence>
<name>A0ABV1UA37_9ACTN</name>
<dbReference type="PROSITE" id="PS50043">
    <property type="entry name" value="HTH_LUXR_2"/>
    <property type="match status" value="1"/>
</dbReference>
<dbReference type="SMART" id="SM00421">
    <property type="entry name" value="HTH_LUXR"/>
    <property type="match status" value="1"/>
</dbReference>
<evidence type="ECO:0000256" key="4">
    <source>
        <dbReference type="ARBA" id="ARBA00023163"/>
    </source>
</evidence>
<dbReference type="PRINTS" id="PR00038">
    <property type="entry name" value="HTHLUXR"/>
</dbReference>
<dbReference type="CDD" id="cd06170">
    <property type="entry name" value="LuxR_C_like"/>
    <property type="match status" value="1"/>
</dbReference>
<gene>
    <name evidence="8" type="ORF">ABT272_22050</name>
</gene>
<keyword evidence="3" id="KW-0238">DNA-binding</keyword>
<dbReference type="Pfam" id="PF00072">
    <property type="entry name" value="Response_reg"/>
    <property type="match status" value="1"/>
</dbReference>
<sequence length="214" mass="23383">MRVLLAEDLFLLRDGLTRTLREHGCEVVASVDNGPELRRALADTEWDVALIDIRLPPTHTDEGLKAALEARRTRPGLPVLILSQYVDQLYAHELLASGEGAVGYLLKDRVTHTAQFLDALRTVAAGGTVMDPQVIAKLLSRSEKRGRVHSLTAREHEVLARMAEGHSNAAIARTLHISESAVAKHIASLFGKLGLRPSPEANRRVLAVLAYLKG</sequence>
<evidence type="ECO:0000256" key="2">
    <source>
        <dbReference type="ARBA" id="ARBA00023015"/>
    </source>
</evidence>
<evidence type="ECO:0000259" key="7">
    <source>
        <dbReference type="PROSITE" id="PS50110"/>
    </source>
</evidence>
<dbReference type="PANTHER" id="PTHR43214">
    <property type="entry name" value="TWO-COMPONENT RESPONSE REGULATOR"/>
    <property type="match status" value="1"/>
</dbReference>
<dbReference type="Gene3D" id="3.40.50.2300">
    <property type="match status" value="1"/>
</dbReference>
<dbReference type="EMBL" id="JBEPAZ010000019">
    <property type="protein sequence ID" value="MER6430402.1"/>
    <property type="molecule type" value="Genomic_DNA"/>
</dbReference>
<protein>
    <submittedName>
        <fullName evidence="8">Response regulator transcription factor</fullName>
    </submittedName>
</protein>
<dbReference type="SUPFAM" id="SSF52172">
    <property type="entry name" value="CheY-like"/>
    <property type="match status" value="1"/>
</dbReference>
<organism evidence="8 9">
    <name type="scientific">Streptomyces sp. 900105245</name>
    <dbReference type="NCBI Taxonomy" id="3154379"/>
    <lineage>
        <taxon>Bacteria</taxon>
        <taxon>Bacillati</taxon>
        <taxon>Actinomycetota</taxon>
        <taxon>Actinomycetes</taxon>
        <taxon>Kitasatosporales</taxon>
        <taxon>Streptomycetaceae</taxon>
        <taxon>Streptomyces</taxon>
    </lineage>
</organism>
<comment type="caution">
    <text evidence="8">The sequence shown here is derived from an EMBL/GenBank/DDBJ whole genome shotgun (WGS) entry which is preliminary data.</text>
</comment>
<feature type="domain" description="Response regulatory" evidence="7">
    <location>
        <begin position="2"/>
        <end position="122"/>
    </location>
</feature>
<feature type="domain" description="HTH luxR-type" evidence="6">
    <location>
        <begin position="144"/>
        <end position="209"/>
    </location>
</feature>
<dbReference type="InterPro" id="IPR039420">
    <property type="entry name" value="WalR-like"/>
</dbReference>
<evidence type="ECO:0000313" key="9">
    <source>
        <dbReference type="Proteomes" id="UP001470023"/>
    </source>
</evidence>
<dbReference type="InterPro" id="IPR000792">
    <property type="entry name" value="Tscrpt_reg_LuxR_C"/>
</dbReference>
<keyword evidence="9" id="KW-1185">Reference proteome</keyword>
<dbReference type="RefSeq" id="WP_073896286.1">
    <property type="nucleotide sequence ID" value="NZ_JBEOYA010000081.1"/>
</dbReference>